<evidence type="ECO:0000256" key="2">
    <source>
        <dbReference type="ARBA" id="ARBA00023082"/>
    </source>
</evidence>
<dbReference type="NCBIfam" id="TIGR02937">
    <property type="entry name" value="sigma70-ECF"/>
    <property type="match status" value="1"/>
</dbReference>
<evidence type="ECO:0000256" key="3">
    <source>
        <dbReference type="ARBA" id="ARBA00023163"/>
    </source>
</evidence>
<protein>
    <recommendedName>
        <fullName evidence="5">RNA polymerase sigma-70 region 2 domain-containing protein</fullName>
    </recommendedName>
</protein>
<dbReference type="Pfam" id="PF04542">
    <property type="entry name" value="Sigma70_r2"/>
    <property type="match status" value="1"/>
</dbReference>
<feature type="compositionally biased region" description="Basic and acidic residues" evidence="4">
    <location>
        <begin position="11"/>
        <end position="21"/>
    </location>
</feature>
<name>A0A0F9EWI8_9ZZZZ</name>
<dbReference type="InterPro" id="IPR013325">
    <property type="entry name" value="RNA_pol_sigma_r2"/>
</dbReference>
<keyword evidence="3" id="KW-0804">Transcription</keyword>
<dbReference type="InterPro" id="IPR036388">
    <property type="entry name" value="WH-like_DNA-bd_sf"/>
</dbReference>
<dbReference type="InterPro" id="IPR039425">
    <property type="entry name" value="RNA_pol_sigma-70-like"/>
</dbReference>
<dbReference type="AlphaFoldDB" id="A0A0F9EWI8"/>
<gene>
    <name evidence="6" type="ORF">LCGC14_2316740</name>
</gene>
<feature type="domain" description="RNA polymerase sigma-70 region 2" evidence="5">
    <location>
        <begin position="34"/>
        <end position="96"/>
    </location>
</feature>
<reference evidence="6" key="1">
    <citation type="journal article" date="2015" name="Nature">
        <title>Complex archaea that bridge the gap between prokaryotes and eukaryotes.</title>
        <authorList>
            <person name="Spang A."/>
            <person name="Saw J.H."/>
            <person name="Jorgensen S.L."/>
            <person name="Zaremba-Niedzwiedzka K."/>
            <person name="Martijn J."/>
            <person name="Lind A.E."/>
            <person name="van Eijk R."/>
            <person name="Schleper C."/>
            <person name="Guy L."/>
            <person name="Ettema T.J."/>
        </authorList>
    </citation>
    <scope>NUCLEOTIDE SEQUENCE</scope>
</reference>
<dbReference type="PANTHER" id="PTHR43133">
    <property type="entry name" value="RNA POLYMERASE ECF-TYPE SIGMA FACTO"/>
    <property type="match status" value="1"/>
</dbReference>
<accession>A0A0F9EWI8</accession>
<dbReference type="Gene3D" id="1.10.1740.10">
    <property type="match status" value="1"/>
</dbReference>
<dbReference type="EMBL" id="LAZR01033000">
    <property type="protein sequence ID" value="KKL49315.1"/>
    <property type="molecule type" value="Genomic_DNA"/>
</dbReference>
<dbReference type="PANTHER" id="PTHR43133:SF51">
    <property type="entry name" value="RNA POLYMERASE SIGMA FACTOR"/>
    <property type="match status" value="1"/>
</dbReference>
<sequence length="220" mass="24294">MQGRRATMSEIKNHIPKDSHADQPGLEATLSVNRNAFLAFLVKRLGNRADAEDVLQEFCIRVLARKDQLREADRMDAWLYAVLRSALNDHYRKSGRSRRLKEAVALEAQSAVFTDDPVEDMDVICNCVKGLVTELRPSDAELIRRIDIDDGDRAMVAADLGLKAGTLNVRLHRARAALGDALVAHCGPCCRHGFDDCSCPPVGCEHPVEETDCGNEESAL</sequence>
<proteinExistence type="predicted"/>
<dbReference type="GO" id="GO:0016987">
    <property type="term" value="F:sigma factor activity"/>
    <property type="evidence" value="ECO:0007669"/>
    <property type="project" value="UniProtKB-KW"/>
</dbReference>
<dbReference type="Gene3D" id="1.10.10.10">
    <property type="entry name" value="Winged helix-like DNA-binding domain superfamily/Winged helix DNA-binding domain"/>
    <property type="match status" value="1"/>
</dbReference>
<evidence type="ECO:0000256" key="1">
    <source>
        <dbReference type="ARBA" id="ARBA00023015"/>
    </source>
</evidence>
<evidence type="ECO:0000313" key="6">
    <source>
        <dbReference type="EMBL" id="KKL49315.1"/>
    </source>
</evidence>
<dbReference type="InterPro" id="IPR007627">
    <property type="entry name" value="RNA_pol_sigma70_r2"/>
</dbReference>
<dbReference type="GO" id="GO:0006352">
    <property type="term" value="P:DNA-templated transcription initiation"/>
    <property type="evidence" value="ECO:0007669"/>
    <property type="project" value="InterPro"/>
</dbReference>
<evidence type="ECO:0000256" key="4">
    <source>
        <dbReference type="SAM" id="MobiDB-lite"/>
    </source>
</evidence>
<comment type="caution">
    <text evidence="6">The sequence shown here is derived from an EMBL/GenBank/DDBJ whole genome shotgun (WGS) entry which is preliminary data.</text>
</comment>
<feature type="region of interest" description="Disordered" evidence="4">
    <location>
        <begin position="1"/>
        <end position="24"/>
    </location>
</feature>
<keyword evidence="2" id="KW-0731">Sigma factor</keyword>
<dbReference type="InterPro" id="IPR014284">
    <property type="entry name" value="RNA_pol_sigma-70_dom"/>
</dbReference>
<evidence type="ECO:0000259" key="5">
    <source>
        <dbReference type="Pfam" id="PF04542"/>
    </source>
</evidence>
<keyword evidence="1" id="KW-0805">Transcription regulation</keyword>
<dbReference type="SUPFAM" id="SSF88946">
    <property type="entry name" value="Sigma2 domain of RNA polymerase sigma factors"/>
    <property type="match status" value="1"/>
</dbReference>
<organism evidence="6">
    <name type="scientific">marine sediment metagenome</name>
    <dbReference type="NCBI Taxonomy" id="412755"/>
    <lineage>
        <taxon>unclassified sequences</taxon>
        <taxon>metagenomes</taxon>
        <taxon>ecological metagenomes</taxon>
    </lineage>
</organism>